<protein>
    <submittedName>
        <fullName evidence="2">Uncharacterized protein</fullName>
    </submittedName>
</protein>
<dbReference type="EMBL" id="GBEZ01023885">
    <property type="protein sequence ID" value="JAC63042.1"/>
    <property type="molecule type" value="Transcribed_RNA"/>
</dbReference>
<feature type="compositionally biased region" description="Low complexity" evidence="1">
    <location>
        <begin position="14"/>
        <end position="25"/>
    </location>
</feature>
<gene>
    <name evidence="2" type="ORF">TSPGSL018_21657</name>
</gene>
<feature type="non-terminal residue" evidence="2">
    <location>
        <position position="1"/>
    </location>
</feature>
<feature type="compositionally biased region" description="Polar residues" evidence="1">
    <location>
        <begin position="34"/>
        <end position="55"/>
    </location>
</feature>
<evidence type="ECO:0000313" key="2">
    <source>
        <dbReference type="EMBL" id="JAC63042.1"/>
    </source>
</evidence>
<sequence length="76" mass="8107">QCCSPCRVSGLIKGMNTGSTSTTMSRPLDRKRASATNASCQEITVSSQEQPSRQGNRILVRRQGGGQVGSRADRVP</sequence>
<dbReference type="AlphaFoldDB" id="A0A061QQW1"/>
<evidence type="ECO:0000256" key="1">
    <source>
        <dbReference type="SAM" id="MobiDB-lite"/>
    </source>
</evidence>
<proteinExistence type="predicted"/>
<accession>A0A061QQW1</accession>
<feature type="region of interest" description="Disordered" evidence="1">
    <location>
        <begin position="13"/>
        <end position="76"/>
    </location>
</feature>
<feature type="non-terminal residue" evidence="2">
    <location>
        <position position="76"/>
    </location>
</feature>
<reference evidence="2" key="1">
    <citation type="submission" date="2014-05" db="EMBL/GenBank/DDBJ databases">
        <title>The transcriptome of the halophilic microalga Tetraselmis sp. GSL018 isolated from the Great Salt Lake, Utah.</title>
        <authorList>
            <person name="Jinkerson R.E."/>
            <person name="D'Adamo S."/>
            <person name="Posewitz M.C."/>
        </authorList>
    </citation>
    <scope>NUCLEOTIDE SEQUENCE</scope>
    <source>
        <strain evidence="2">GSL018</strain>
    </source>
</reference>
<name>A0A061QQW1_9CHLO</name>
<organism evidence="2">
    <name type="scientific">Tetraselmis sp. GSL018</name>
    <dbReference type="NCBI Taxonomy" id="582737"/>
    <lineage>
        <taxon>Eukaryota</taxon>
        <taxon>Viridiplantae</taxon>
        <taxon>Chlorophyta</taxon>
        <taxon>core chlorophytes</taxon>
        <taxon>Chlorodendrophyceae</taxon>
        <taxon>Chlorodendrales</taxon>
        <taxon>Chlorodendraceae</taxon>
        <taxon>Tetraselmis</taxon>
    </lineage>
</organism>